<dbReference type="Proteomes" id="UP000561726">
    <property type="component" value="Unassembled WGS sequence"/>
</dbReference>
<comment type="caution">
    <text evidence="3">The sequence shown here is derived from an EMBL/GenBank/DDBJ whole genome shotgun (WGS) entry which is preliminary data.</text>
</comment>
<evidence type="ECO:0000313" key="4">
    <source>
        <dbReference type="Proteomes" id="UP000561726"/>
    </source>
</evidence>
<dbReference type="Pfam" id="PF00149">
    <property type="entry name" value="Metallophos"/>
    <property type="match status" value="1"/>
</dbReference>
<dbReference type="InterPro" id="IPR004843">
    <property type="entry name" value="Calcineurin-like_PHP"/>
</dbReference>
<organism evidence="3 4">
    <name type="scientific">Cryobacterium roopkundense</name>
    <dbReference type="NCBI Taxonomy" id="1001240"/>
    <lineage>
        <taxon>Bacteria</taxon>
        <taxon>Bacillati</taxon>
        <taxon>Actinomycetota</taxon>
        <taxon>Actinomycetes</taxon>
        <taxon>Micrococcales</taxon>
        <taxon>Microbacteriaceae</taxon>
        <taxon>Cryobacterium</taxon>
    </lineage>
</organism>
<dbReference type="GO" id="GO:0016787">
    <property type="term" value="F:hydrolase activity"/>
    <property type="evidence" value="ECO:0007669"/>
    <property type="project" value="InterPro"/>
</dbReference>
<evidence type="ECO:0000313" key="3">
    <source>
        <dbReference type="EMBL" id="MBB5643160.1"/>
    </source>
</evidence>
<dbReference type="SUPFAM" id="SSF56300">
    <property type="entry name" value="Metallo-dependent phosphatases"/>
    <property type="match status" value="1"/>
</dbReference>
<proteinExistence type="predicted"/>
<dbReference type="CDD" id="cd00838">
    <property type="entry name" value="MPP_superfamily"/>
    <property type="match status" value="1"/>
</dbReference>
<dbReference type="AlphaFoldDB" id="A0A7W9A034"/>
<evidence type="ECO:0000256" key="1">
    <source>
        <dbReference type="SAM" id="MobiDB-lite"/>
    </source>
</evidence>
<dbReference type="EMBL" id="JACHBQ010000001">
    <property type="protein sequence ID" value="MBB5643160.1"/>
    <property type="molecule type" value="Genomic_DNA"/>
</dbReference>
<feature type="compositionally biased region" description="Basic and acidic residues" evidence="1">
    <location>
        <begin position="1"/>
        <end position="10"/>
    </location>
</feature>
<dbReference type="RefSeq" id="WP_084141174.1">
    <property type="nucleotide sequence ID" value="NZ_JACHBQ010000001.1"/>
</dbReference>
<dbReference type="Gene3D" id="3.60.21.10">
    <property type="match status" value="1"/>
</dbReference>
<feature type="region of interest" description="Disordered" evidence="1">
    <location>
        <begin position="1"/>
        <end position="25"/>
    </location>
</feature>
<reference evidence="3 4" key="1">
    <citation type="submission" date="2020-08" db="EMBL/GenBank/DDBJ databases">
        <title>Sequencing the genomes of 1000 actinobacteria strains.</title>
        <authorList>
            <person name="Klenk H.-P."/>
        </authorList>
    </citation>
    <scope>NUCLEOTIDE SEQUENCE [LARGE SCALE GENOMIC DNA]</scope>
    <source>
        <strain evidence="3 4">DSM 21065</strain>
    </source>
</reference>
<sequence length="302" mass="33863">MMDKNLRPERAPSAPTPSNATASRSYPARALSTAHKIGLLGDLHGDIGHSLTAFETLARREVRVIVQLGDWGVIWPGQNWQIDLRKFSRALARHEQTLYFVDGNHDWHPKLLEYPIDEDGIRWITSNVGHLPRGYRTRIGGQFTLAALGGANSTDRAHRLEGKSWWPEEQITETDLTRLGFEKADVLVGHEAPLPKEVALTFREHETSWTPEEETYAAASRLMFHRAVRQIQPSLTLGGHYHRWIDETVITPGPNQCETRVVVLDESGKDRVNVAILDTSTLEIAFMFRNGAPAPVTNDGSP</sequence>
<feature type="compositionally biased region" description="Low complexity" evidence="1">
    <location>
        <begin position="11"/>
        <end position="25"/>
    </location>
</feature>
<dbReference type="OrthoDB" id="5380150at2"/>
<protein>
    <submittedName>
        <fullName evidence="3">Icc-related predicted phosphoesterase</fullName>
    </submittedName>
</protein>
<evidence type="ECO:0000259" key="2">
    <source>
        <dbReference type="Pfam" id="PF00149"/>
    </source>
</evidence>
<name>A0A7W9A034_9MICO</name>
<accession>A0A7W9A034</accession>
<gene>
    <name evidence="3" type="ORF">BJ997_003708</name>
</gene>
<feature type="domain" description="Calcineurin-like phosphoesterase" evidence="2">
    <location>
        <begin position="36"/>
        <end position="243"/>
    </location>
</feature>
<dbReference type="InterPro" id="IPR029052">
    <property type="entry name" value="Metallo-depent_PP-like"/>
</dbReference>